<feature type="transmembrane region" description="Helical" evidence="1">
    <location>
        <begin position="21"/>
        <end position="38"/>
    </location>
</feature>
<feature type="transmembrane region" description="Helical" evidence="1">
    <location>
        <begin position="93"/>
        <end position="113"/>
    </location>
</feature>
<dbReference type="EMBL" id="BJXR01000028">
    <property type="protein sequence ID" value="GEN08473.1"/>
    <property type="molecule type" value="Genomic_DNA"/>
</dbReference>
<evidence type="ECO:0000313" key="4">
    <source>
        <dbReference type="Proteomes" id="UP000183760"/>
    </source>
</evidence>
<dbReference type="InterPro" id="IPR036259">
    <property type="entry name" value="MFS_trans_sf"/>
</dbReference>
<protein>
    <submittedName>
        <fullName evidence="2">Uncharacterized protein</fullName>
    </submittedName>
</protein>
<organism evidence="2 5">
    <name type="scientific">Myxococcus fulvus</name>
    <dbReference type="NCBI Taxonomy" id="33"/>
    <lineage>
        <taxon>Bacteria</taxon>
        <taxon>Pseudomonadati</taxon>
        <taxon>Myxococcota</taxon>
        <taxon>Myxococcia</taxon>
        <taxon>Myxococcales</taxon>
        <taxon>Cystobacterineae</taxon>
        <taxon>Myxococcaceae</taxon>
        <taxon>Myxococcus</taxon>
    </lineage>
</organism>
<keyword evidence="4" id="KW-1185">Reference proteome</keyword>
<dbReference type="Proteomes" id="UP000321514">
    <property type="component" value="Unassembled WGS sequence"/>
</dbReference>
<feature type="transmembrane region" description="Helical" evidence="1">
    <location>
        <begin position="184"/>
        <end position="202"/>
    </location>
</feature>
<feature type="transmembrane region" description="Helical" evidence="1">
    <location>
        <begin position="119"/>
        <end position="139"/>
    </location>
</feature>
<comment type="caution">
    <text evidence="2">The sequence shown here is derived from an EMBL/GenBank/DDBJ whole genome shotgun (WGS) entry which is preliminary data.</text>
</comment>
<reference evidence="3 4" key="1">
    <citation type="submission" date="2016-10" db="EMBL/GenBank/DDBJ databases">
        <authorList>
            <person name="Varghese N."/>
            <person name="Submissions S."/>
        </authorList>
    </citation>
    <scope>NUCLEOTIDE SEQUENCE [LARGE SCALE GENOMIC DNA]</scope>
    <source>
        <strain evidence="3 4">DSM 16525</strain>
    </source>
</reference>
<gene>
    <name evidence="2" type="ORF">MFU01_35100</name>
    <name evidence="3" type="ORF">SAMN05443572_10698</name>
</gene>
<accession>A0A511T4D2</accession>
<feature type="transmembrane region" description="Helical" evidence="1">
    <location>
        <begin position="146"/>
        <end position="164"/>
    </location>
</feature>
<feature type="transmembrane region" description="Helical" evidence="1">
    <location>
        <begin position="50"/>
        <end position="73"/>
    </location>
</feature>
<evidence type="ECO:0000313" key="3">
    <source>
        <dbReference type="EMBL" id="SEU20116.1"/>
    </source>
</evidence>
<dbReference type="STRING" id="1334629.MFUL124B02_30820"/>
<reference evidence="2 5" key="2">
    <citation type="submission" date="2019-07" db="EMBL/GenBank/DDBJ databases">
        <title>Whole genome shotgun sequence of Myxococcus fulvus NBRC 100333.</title>
        <authorList>
            <person name="Hosoyama A."/>
            <person name="Uohara A."/>
            <person name="Ohji S."/>
            <person name="Ichikawa N."/>
        </authorList>
    </citation>
    <scope>NUCLEOTIDE SEQUENCE [LARGE SCALE GENOMIC DNA]</scope>
    <source>
        <strain evidence="2 5">NBRC 100333</strain>
    </source>
</reference>
<dbReference type="EMBL" id="FOIB01000006">
    <property type="protein sequence ID" value="SEU20116.1"/>
    <property type="molecule type" value="Genomic_DNA"/>
</dbReference>
<dbReference type="OrthoDB" id="5524961at2"/>
<proteinExistence type="predicted"/>
<name>A0A511T4D2_MYXFU</name>
<keyword evidence="1" id="KW-0812">Transmembrane</keyword>
<sequence length="227" mass="24374">MNEHLRRIQAVTRYYEWVQGLRFLPLGVVMLGFAAWMATLPSQAGLPHAVALGVLGLGLVGALVLYPVTGSYYRRRFGDVKPSQQMRQTRLRLVVLFGLGGLLVGLGLAMLARGEPLDGMAVTALLALGGVTLLAYWAVTGRFAPHYPPVAVGMGMLALAHHLGLNPLCGLLHTQAPSSVMKCGFITVQAAWGLMLVVLSLLDHRLLVRTLRPAPVDETPARPEVAA</sequence>
<keyword evidence="1" id="KW-0472">Membrane</keyword>
<evidence type="ECO:0000313" key="5">
    <source>
        <dbReference type="Proteomes" id="UP000321514"/>
    </source>
</evidence>
<evidence type="ECO:0000256" key="1">
    <source>
        <dbReference type="SAM" id="Phobius"/>
    </source>
</evidence>
<keyword evidence="1" id="KW-1133">Transmembrane helix</keyword>
<dbReference type="Proteomes" id="UP000183760">
    <property type="component" value="Unassembled WGS sequence"/>
</dbReference>
<dbReference type="AlphaFoldDB" id="A0A511T4D2"/>
<dbReference type="SUPFAM" id="SSF103473">
    <property type="entry name" value="MFS general substrate transporter"/>
    <property type="match status" value="1"/>
</dbReference>
<evidence type="ECO:0000313" key="2">
    <source>
        <dbReference type="EMBL" id="GEN08473.1"/>
    </source>
</evidence>
<dbReference type="RefSeq" id="WP_074955909.1">
    <property type="nucleotide sequence ID" value="NZ_BJXR01000028.1"/>
</dbReference>